<dbReference type="UniPathway" id="UPA00085"/>
<dbReference type="HAMAP" id="MF_01043">
    <property type="entry name" value="PlsY"/>
    <property type="match status" value="1"/>
</dbReference>
<comment type="caution">
    <text evidence="10">Lacks conserved residue(s) required for the propagation of feature annotation.</text>
</comment>
<feature type="compositionally biased region" description="Basic residues" evidence="11">
    <location>
        <begin position="262"/>
        <end position="271"/>
    </location>
</feature>
<dbReference type="PANTHER" id="PTHR30309:SF0">
    <property type="entry name" value="GLYCEROL-3-PHOSPHATE ACYLTRANSFERASE-RELATED"/>
    <property type="match status" value="1"/>
</dbReference>
<dbReference type="GO" id="GO:0005886">
    <property type="term" value="C:plasma membrane"/>
    <property type="evidence" value="ECO:0007669"/>
    <property type="project" value="UniProtKB-SubCell"/>
</dbReference>
<organism evidence="12 13">
    <name type="scientific">Legionella pneumophila</name>
    <dbReference type="NCBI Taxonomy" id="446"/>
    <lineage>
        <taxon>Bacteria</taxon>
        <taxon>Pseudomonadati</taxon>
        <taxon>Pseudomonadota</taxon>
        <taxon>Gammaproteobacteria</taxon>
        <taxon>Legionellales</taxon>
        <taxon>Legionellaceae</taxon>
        <taxon>Legionella</taxon>
    </lineage>
</organism>
<comment type="function">
    <text evidence="10">Catalyzes the transfer of an acyl group from acyl-phosphate (acyl-PO(4)) to glycerol-3-phosphate (G3P) to form lysophosphatidic acid (LPA). This enzyme utilizes acyl-phosphate as fatty acyl donor, but not acyl-CoA or acyl-ACP.</text>
</comment>
<proteinExistence type="inferred from homology"/>
<evidence type="ECO:0000256" key="4">
    <source>
        <dbReference type="ARBA" id="ARBA00022692"/>
    </source>
</evidence>
<evidence type="ECO:0000256" key="9">
    <source>
        <dbReference type="ARBA" id="ARBA00023264"/>
    </source>
</evidence>
<comment type="subcellular location">
    <subcellularLocation>
        <location evidence="10">Cell membrane</location>
        <topology evidence="10">Multi-pass membrane protein</topology>
    </subcellularLocation>
</comment>
<comment type="pathway">
    <text evidence="10">Lipid metabolism; phospholipid metabolism.</text>
</comment>
<sequence length="277" mass="30395">MALFIFLILVGYLMGSINSAIIVCRTFGLPDPREEGSKNPGATNVLRLGGKQYGIMVMVFDALKGILPVILAKFLSAEPVTVAFTALAAVVGHMYPVFFHFRGGKGVATTIGALLAFHFVIGVMVAATWLLVANFWRYSSLASIASISLAPFYSLILVGNLNIFPPLFMITILVLYKHRDNFNRLIDGKEPKIKFKHSVIEEIMEASPATSAEQEFPGKEVIDTNIDETEKTEQAEAVKKPKAKKATTKAKKTASKEETTKKPKSTKPKTKTVKEKE</sequence>
<name>A0A378K6D3_LEGPN</name>
<comment type="subunit">
    <text evidence="10">Probably interacts with PlsX.</text>
</comment>
<dbReference type="Pfam" id="PF02660">
    <property type="entry name" value="G3P_acyltransf"/>
    <property type="match status" value="1"/>
</dbReference>
<dbReference type="SMART" id="SM01207">
    <property type="entry name" value="G3P_acyltransf"/>
    <property type="match status" value="1"/>
</dbReference>
<evidence type="ECO:0000256" key="3">
    <source>
        <dbReference type="ARBA" id="ARBA00022679"/>
    </source>
</evidence>
<keyword evidence="8 10" id="KW-0594">Phospholipid biosynthesis</keyword>
<evidence type="ECO:0000256" key="7">
    <source>
        <dbReference type="ARBA" id="ARBA00023136"/>
    </source>
</evidence>
<evidence type="ECO:0000256" key="11">
    <source>
        <dbReference type="SAM" id="MobiDB-lite"/>
    </source>
</evidence>
<dbReference type="GO" id="GO:0043772">
    <property type="term" value="F:acyl-phosphate glycerol-3-phosphate acyltransferase activity"/>
    <property type="evidence" value="ECO:0007669"/>
    <property type="project" value="UniProtKB-UniRule"/>
</dbReference>
<comment type="similarity">
    <text evidence="10">Belongs to the PlsY family.</text>
</comment>
<evidence type="ECO:0000313" key="12">
    <source>
        <dbReference type="EMBL" id="STX80488.1"/>
    </source>
</evidence>
<keyword evidence="1 10" id="KW-1003">Cell membrane</keyword>
<evidence type="ECO:0000256" key="2">
    <source>
        <dbReference type="ARBA" id="ARBA00022516"/>
    </source>
</evidence>
<feature type="compositionally biased region" description="Basic residues" evidence="11">
    <location>
        <begin position="240"/>
        <end position="253"/>
    </location>
</feature>
<feature type="transmembrane region" description="Helical" evidence="10">
    <location>
        <begin position="152"/>
        <end position="176"/>
    </location>
</feature>
<dbReference type="Proteomes" id="UP000254631">
    <property type="component" value="Unassembled WGS sequence"/>
</dbReference>
<feature type="transmembrane region" description="Helical" evidence="10">
    <location>
        <begin position="80"/>
        <end position="99"/>
    </location>
</feature>
<evidence type="ECO:0000256" key="1">
    <source>
        <dbReference type="ARBA" id="ARBA00022475"/>
    </source>
</evidence>
<keyword evidence="7 10" id="KW-0472">Membrane</keyword>
<evidence type="ECO:0000256" key="6">
    <source>
        <dbReference type="ARBA" id="ARBA00023098"/>
    </source>
</evidence>
<evidence type="ECO:0000313" key="13">
    <source>
        <dbReference type="Proteomes" id="UP000254631"/>
    </source>
</evidence>
<feature type="compositionally biased region" description="Basic and acidic residues" evidence="11">
    <location>
        <begin position="216"/>
        <end position="239"/>
    </location>
</feature>
<keyword evidence="3 10" id="KW-0808">Transferase</keyword>
<feature type="transmembrane region" description="Helical" evidence="10">
    <location>
        <begin position="111"/>
        <end position="132"/>
    </location>
</feature>
<keyword evidence="6 10" id="KW-0443">Lipid metabolism</keyword>
<feature type="region of interest" description="Disordered" evidence="11">
    <location>
        <begin position="207"/>
        <end position="277"/>
    </location>
</feature>
<dbReference type="NCBIfam" id="TIGR00023">
    <property type="entry name" value="glycerol-3-phosphate 1-O-acyltransferase PlsY"/>
    <property type="match status" value="1"/>
</dbReference>
<dbReference type="EMBL" id="UGOL01000001">
    <property type="protein sequence ID" value="STX80488.1"/>
    <property type="molecule type" value="Genomic_DNA"/>
</dbReference>
<dbReference type="InterPro" id="IPR003811">
    <property type="entry name" value="G3P_acylTferase_PlsY"/>
</dbReference>
<evidence type="ECO:0000256" key="8">
    <source>
        <dbReference type="ARBA" id="ARBA00023209"/>
    </source>
</evidence>
<protein>
    <recommendedName>
        <fullName evidence="10">Glycerol-3-phosphate acyltransferase</fullName>
    </recommendedName>
    <alternativeName>
        <fullName evidence="10">Acyl-PO4 G3P acyltransferase</fullName>
    </alternativeName>
    <alternativeName>
        <fullName evidence="10">Acyl-phosphate--glycerol-3-phosphate acyltransferase</fullName>
    </alternativeName>
    <alternativeName>
        <fullName evidence="10">G3P acyltransferase</fullName>
        <shortName evidence="10">GPAT</shortName>
        <ecNumber evidence="10">2.3.1.275</ecNumber>
    </alternativeName>
    <alternativeName>
        <fullName evidence="10">Lysophosphatidic acid synthase</fullName>
        <shortName evidence="10">LPA synthase</shortName>
    </alternativeName>
</protein>
<keyword evidence="5 10" id="KW-1133">Transmembrane helix</keyword>
<keyword evidence="12" id="KW-0012">Acyltransferase</keyword>
<evidence type="ECO:0000256" key="10">
    <source>
        <dbReference type="HAMAP-Rule" id="MF_01043"/>
    </source>
</evidence>
<accession>A0A378K6D3</accession>
<dbReference type="AlphaFoldDB" id="A0A378K6D3"/>
<dbReference type="EC" id="2.3.1.275" evidence="10"/>
<dbReference type="GO" id="GO:0008654">
    <property type="term" value="P:phospholipid biosynthetic process"/>
    <property type="evidence" value="ECO:0007669"/>
    <property type="project" value="UniProtKB-UniRule"/>
</dbReference>
<reference evidence="12 13" key="1">
    <citation type="submission" date="2018-06" db="EMBL/GenBank/DDBJ databases">
        <authorList>
            <consortium name="Pathogen Informatics"/>
            <person name="Doyle S."/>
        </authorList>
    </citation>
    <scope>NUCLEOTIDE SEQUENCE [LARGE SCALE GENOMIC DNA]</scope>
    <source>
        <strain evidence="12 13">NCTC12000</strain>
    </source>
</reference>
<comment type="catalytic activity">
    <reaction evidence="10">
        <text>an acyl phosphate + sn-glycerol 3-phosphate = a 1-acyl-sn-glycero-3-phosphate + phosphate</text>
        <dbReference type="Rhea" id="RHEA:34075"/>
        <dbReference type="ChEBI" id="CHEBI:43474"/>
        <dbReference type="ChEBI" id="CHEBI:57597"/>
        <dbReference type="ChEBI" id="CHEBI:57970"/>
        <dbReference type="ChEBI" id="CHEBI:59918"/>
        <dbReference type="EC" id="2.3.1.275"/>
    </reaction>
</comment>
<gene>
    <name evidence="10 12" type="primary">plsY</name>
    <name evidence="12" type="ORF">NCTC12000_02503</name>
</gene>
<evidence type="ECO:0000256" key="5">
    <source>
        <dbReference type="ARBA" id="ARBA00022989"/>
    </source>
</evidence>
<keyword evidence="9 10" id="KW-1208">Phospholipid metabolism</keyword>
<keyword evidence="2 10" id="KW-0444">Lipid biosynthesis</keyword>
<keyword evidence="4 10" id="KW-0812">Transmembrane</keyword>
<dbReference type="PANTHER" id="PTHR30309">
    <property type="entry name" value="INNER MEMBRANE PROTEIN YGIH"/>
    <property type="match status" value="1"/>
</dbReference>
<dbReference type="RefSeq" id="WP_027219244.1">
    <property type="nucleotide sequence ID" value="NZ_BAZA01000037.1"/>
</dbReference>